<protein>
    <submittedName>
        <fullName evidence="1">Uncharacterized protein</fullName>
    </submittedName>
</protein>
<accession>A0ACC0F4Q7</accession>
<dbReference type="EMBL" id="CM045768">
    <property type="protein sequence ID" value="KAI7983667.1"/>
    <property type="molecule type" value="Genomic_DNA"/>
</dbReference>
<name>A0ACC0F4Q7_9ERIC</name>
<proteinExistence type="predicted"/>
<comment type="caution">
    <text evidence="1">The sequence shown here is derived from an EMBL/GenBank/DDBJ whole genome shotgun (WGS) entry which is preliminary data.</text>
</comment>
<keyword evidence="2" id="KW-1185">Reference proteome</keyword>
<dbReference type="Proteomes" id="UP001060215">
    <property type="component" value="Chromosome 11"/>
</dbReference>
<evidence type="ECO:0000313" key="1">
    <source>
        <dbReference type="EMBL" id="KAI7983667.1"/>
    </source>
</evidence>
<sequence>MTAAAVVELASSDLHEICISDRSEEAPPQPLLDSLFLSLSLNSLCCFWISQTFGLKNVNSVVRPLVWVFCAGLVNSKRDIAWGFFFLALVAAAAASEEKFFVFSPQVKGGSFSASCSSESSAQAPCFDYGLVTVAATGSLSL</sequence>
<organism evidence="1 2">
    <name type="scientific">Camellia lanceoleosa</name>
    <dbReference type="NCBI Taxonomy" id="1840588"/>
    <lineage>
        <taxon>Eukaryota</taxon>
        <taxon>Viridiplantae</taxon>
        <taxon>Streptophyta</taxon>
        <taxon>Embryophyta</taxon>
        <taxon>Tracheophyta</taxon>
        <taxon>Spermatophyta</taxon>
        <taxon>Magnoliopsida</taxon>
        <taxon>eudicotyledons</taxon>
        <taxon>Gunneridae</taxon>
        <taxon>Pentapetalae</taxon>
        <taxon>asterids</taxon>
        <taxon>Ericales</taxon>
        <taxon>Theaceae</taxon>
        <taxon>Camellia</taxon>
    </lineage>
</organism>
<reference evidence="1 2" key="1">
    <citation type="journal article" date="2022" name="Plant J.">
        <title>Chromosome-level genome of Camellia lanceoleosa provides a valuable resource for understanding genome evolution and self-incompatibility.</title>
        <authorList>
            <person name="Gong W."/>
            <person name="Xiao S."/>
            <person name="Wang L."/>
            <person name="Liao Z."/>
            <person name="Chang Y."/>
            <person name="Mo W."/>
            <person name="Hu G."/>
            <person name="Li W."/>
            <person name="Zhao G."/>
            <person name="Zhu H."/>
            <person name="Hu X."/>
            <person name="Ji K."/>
            <person name="Xiang X."/>
            <person name="Song Q."/>
            <person name="Yuan D."/>
            <person name="Jin S."/>
            <person name="Zhang L."/>
        </authorList>
    </citation>
    <scope>NUCLEOTIDE SEQUENCE [LARGE SCALE GENOMIC DNA]</scope>
    <source>
        <strain evidence="1">SQ_2022a</strain>
    </source>
</reference>
<evidence type="ECO:0000313" key="2">
    <source>
        <dbReference type="Proteomes" id="UP001060215"/>
    </source>
</evidence>
<gene>
    <name evidence="1" type="ORF">LOK49_LG15G00696</name>
</gene>